<evidence type="ECO:0000256" key="5">
    <source>
        <dbReference type="ARBA" id="ARBA00023180"/>
    </source>
</evidence>
<keyword evidence="4" id="KW-1015">Disulfide bond</keyword>
<dbReference type="FunFam" id="2.40.10.10:FF:000054">
    <property type="entry name" value="Complement C1r subcomponent"/>
    <property type="match status" value="1"/>
</dbReference>
<accession>A0A2M8ITI4</accession>
<dbReference type="OrthoDB" id="267336at2"/>
<evidence type="ECO:0000259" key="8">
    <source>
        <dbReference type="PROSITE" id="PS50240"/>
    </source>
</evidence>
<evidence type="ECO:0000313" key="9">
    <source>
        <dbReference type="EMBL" id="PJE33839.1"/>
    </source>
</evidence>
<dbReference type="Proteomes" id="UP000231553">
    <property type="component" value="Unassembled WGS sequence"/>
</dbReference>
<feature type="domain" description="Peptidase S1" evidence="8">
    <location>
        <begin position="66"/>
        <end position="353"/>
    </location>
</feature>
<evidence type="ECO:0000256" key="4">
    <source>
        <dbReference type="ARBA" id="ARBA00023157"/>
    </source>
</evidence>
<proteinExistence type="predicted"/>
<keyword evidence="10" id="KW-1185">Reference proteome</keyword>
<keyword evidence="6" id="KW-0378">Hydrolase</keyword>
<keyword evidence="6 9" id="KW-0645">Protease</keyword>
<dbReference type="PANTHER" id="PTHR24252:SF11">
    <property type="entry name" value="ATRIAL NATRIURETIC PEPTIDE-CONVERTING ENZYME ISOFORM X1"/>
    <property type="match status" value="1"/>
</dbReference>
<evidence type="ECO:0000256" key="3">
    <source>
        <dbReference type="ARBA" id="ARBA00022729"/>
    </source>
</evidence>
<evidence type="ECO:0000256" key="2">
    <source>
        <dbReference type="ARBA" id="ARBA00022525"/>
    </source>
</evidence>
<dbReference type="EMBL" id="PGTB01000310">
    <property type="protein sequence ID" value="PJE33839.1"/>
    <property type="molecule type" value="Genomic_DNA"/>
</dbReference>
<name>A0A2M8ITI4_9RHOB</name>
<keyword evidence="2" id="KW-0964">Secreted</keyword>
<keyword evidence="6" id="KW-0720">Serine protease</keyword>
<dbReference type="PRINTS" id="PR00722">
    <property type="entry name" value="CHYMOTRYPSIN"/>
</dbReference>
<protein>
    <submittedName>
        <fullName evidence="9">Serine protease</fullName>
    </submittedName>
</protein>
<dbReference type="InterPro" id="IPR043504">
    <property type="entry name" value="Peptidase_S1_PA_chymotrypsin"/>
</dbReference>
<feature type="chain" id="PRO_5014805587" evidence="7">
    <location>
        <begin position="25"/>
        <end position="354"/>
    </location>
</feature>
<evidence type="ECO:0000256" key="7">
    <source>
        <dbReference type="SAM" id="SignalP"/>
    </source>
</evidence>
<dbReference type="FunFam" id="2.40.10.10:FF:000068">
    <property type="entry name" value="transmembrane protease serine 2"/>
    <property type="match status" value="1"/>
</dbReference>
<dbReference type="SMART" id="SM00020">
    <property type="entry name" value="Tryp_SPc"/>
    <property type="match status" value="1"/>
</dbReference>
<organism evidence="9 10">
    <name type="scientific">Pseudooceanicola lipolyticus</name>
    <dbReference type="NCBI Taxonomy" id="2029104"/>
    <lineage>
        <taxon>Bacteria</taxon>
        <taxon>Pseudomonadati</taxon>
        <taxon>Pseudomonadota</taxon>
        <taxon>Alphaproteobacteria</taxon>
        <taxon>Rhodobacterales</taxon>
        <taxon>Paracoccaceae</taxon>
        <taxon>Pseudooceanicola</taxon>
    </lineage>
</organism>
<dbReference type="SUPFAM" id="SSF50494">
    <property type="entry name" value="Trypsin-like serine proteases"/>
    <property type="match status" value="1"/>
</dbReference>
<dbReference type="PROSITE" id="PS50240">
    <property type="entry name" value="TRYPSIN_DOM"/>
    <property type="match status" value="1"/>
</dbReference>
<dbReference type="CDD" id="cd00190">
    <property type="entry name" value="Tryp_SPc"/>
    <property type="match status" value="1"/>
</dbReference>
<dbReference type="InterPro" id="IPR001314">
    <property type="entry name" value="Peptidase_S1A"/>
</dbReference>
<dbReference type="PANTHER" id="PTHR24252">
    <property type="entry name" value="ACROSIN-RELATED"/>
    <property type="match status" value="1"/>
</dbReference>
<dbReference type="Gene3D" id="2.40.10.10">
    <property type="entry name" value="Trypsin-like serine proteases"/>
    <property type="match status" value="1"/>
</dbReference>
<dbReference type="PROSITE" id="PS00135">
    <property type="entry name" value="TRYPSIN_SER"/>
    <property type="match status" value="1"/>
</dbReference>
<sequence>MKRLSLWAGAVAAGLALAAAPGRAQVASLDEVAIPSPPNVVLILAYVLGMKERQGVAIEADAAARIFGGRPAQEGAWPAQVSLHVAEKARAGDDKSRFQSQFCGGSLIARQWVLTAAHCLVTPEGAAMAPADIVVRTGSVDMRGGEFRDIARIIPHEHYDGMRFENDIALLQLAQPITNSSGPVGAISVSQQGQPVPEGPAVVIGWGMMQDGKFPIQLMETDIDIVSNATCNAGMAEQTKRDMGGFLLNMGQSNGIPMENLEQAYEILTREIGDALSQNMICAGTPSGKRTMCNGDSGGPLMVRGQDGQWLQVGIVSWNRAPIGAASACGHESLYGVYTRVSQYFDWIARHVRG</sequence>
<dbReference type="InterPro" id="IPR001254">
    <property type="entry name" value="Trypsin_dom"/>
</dbReference>
<keyword evidence="5" id="KW-0325">Glycoprotein</keyword>
<dbReference type="Pfam" id="PF00089">
    <property type="entry name" value="Trypsin"/>
    <property type="match status" value="1"/>
</dbReference>
<evidence type="ECO:0000256" key="6">
    <source>
        <dbReference type="RuleBase" id="RU363034"/>
    </source>
</evidence>
<comment type="subcellular location">
    <subcellularLocation>
        <location evidence="1">Secreted</location>
    </subcellularLocation>
</comment>
<keyword evidence="3 7" id="KW-0732">Signal</keyword>
<dbReference type="RefSeq" id="WP_100165028.1">
    <property type="nucleotide sequence ID" value="NZ_PGTB01000310.1"/>
</dbReference>
<dbReference type="InterPro" id="IPR009003">
    <property type="entry name" value="Peptidase_S1_PA"/>
</dbReference>
<dbReference type="GO" id="GO:0004252">
    <property type="term" value="F:serine-type endopeptidase activity"/>
    <property type="evidence" value="ECO:0007669"/>
    <property type="project" value="InterPro"/>
</dbReference>
<feature type="signal peptide" evidence="7">
    <location>
        <begin position="1"/>
        <end position="24"/>
    </location>
</feature>
<comment type="caution">
    <text evidence="9">The sequence shown here is derived from an EMBL/GenBank/DDBJ whole genome shotgun (WGS) entry which is preliminary data.</text>
</comment>
<evidence type="ECO:0000313" key="10">
    <source>
        <dbReference type="Proteomes" id="UP000231553"/>
    </source>
</evidence>
<evidence type="ECO:0000256" key="1">
    <source>
        <dbReference type="ARBA" id="ARBA00004613"/>
    </source>
</evidence>
<dbReference type="InterPro" id="IPR018114">
    <property type="entry name" value="TRYPSIN_HIS"/>
</dbReference>
<reference evidence="9 10" key="1">
    <citation type="journal article" date="2018" name="Int. J. Syst. Evol. Microbiol.">
        <title>Pseudooceanicola lipolyticus sp. nov., a marine alphaproteobacterium, reclassification of Oceanicola flagellatus as Pseudooceanicola flagellatus comb. nov. and emended description of the genus Pseudooceanicola.</title>
        <authorList>
            <person name="Huang M.-M."/>
            <person name="Guo L.-L."/>
            <person name="Wu Y.-H."/>
            <person name="Lai Q.-L."/>
            <person name="Shao Z.-Z."/>
            <person name="Wang C.-S."/>
            <person name="Wu M."/>
            <person name="Xu X.-W."/>
        </authorList>
    </citation>
    <scope>NUCLEOTIDE SEQUENCE [LARGE SCALE GENOMIC DNA]</scope>
    <source>
        <strain evidence="9 10">157</strain>
    </source>
</reference>
<dbReference type="PROSITE" id="PS00134">
    <property type="entry name" value="TRYPSIN_HIS"/>
    <property type="match status" value="1"/>
</dbReference>
<dbReference type="GO" id="GO:0005576">
    <property type="term" value="C:extracellular region"/>
    <property type="evidence" value="ECO:0007669"/>
    <property type="project" value="UniProtKB-SubCell"/>
</dbReference>
<dbReference type="GO" id="GO:0006508">
    <property type="term" value="P:proteolysis"/>
    <property type="evidence" value="ECO:0007669"/>
    <property type="project" value="UniProtKB-KW"/>
</dbReference>
<gene>
    <name evidence="9" type="ORF">CVM52_25360</name>
</gene>
<dbReference type="AlphaFoldDB" id="A0A2M8ITI4"/>
<dbReference type="InterPro" id="IPR033116">
    <property type="entry name" value="TRYPSIN_SER"/>
</dbReference>